<dbReference type="KEGG" id="hae:halTADL_0581"/>
<keyword evidence="4" id="KW-0378">Hydrolase</keyword>
<dbReference type="RefSeq" id="WP_089672568.1">
    <property type="nucleotide sequence ID" value="NZ_CP024845.1"/>
</dbReference>
<feature type="compositionally biased region" description="Acidic residues" evidence="1">
    <location>
        <begin position="57"/>
        <end position="66"/>
    </location>
</feature>
<evidence type="ECO:0000313" key="4">
    <source>
        <dbReference type="EMBL" id="SEI90810.1"/>
    </source>
</evidence>
<proteinExistence type="predicted"/>
<organism evidence="4 5">
    <name type="scientific">Halohasta litchfieldiae</name>
    <dbReference type="NCBI Taxonomy" id="1073996"/>
    <lineage>
        <taxon>Archaea</taxon>
        <taxon>Methanobacteriati</taxon>
        <taxon>Methanobacteriota</taxon>
        <taxon>Stenosarchaea group</taxon>
        <taxon>Halobacteria</taxon>
        <taxon>Halobacteriales</taxon>
        <taxon>Haloferacaceae</taxon>
        <taxon>Halohasta</taxon>
    </lineage>
</organism>
<accession>A0A1H6URC4</accession>
<feature type="domain" description="CAAX prenyl protease 2/Lysostaphin resistance protein A-like" evidence="3">
    <location>
        <begin position="198"/>
        <end position="288"/>
    </location>
</feature>
<feature type="transmembrane region" description="Helical" evidence="2">
    <location>
        <begin position="195"/>
        <end position="212"/>
    </location>
</feature>
<evidence type="ECO:0000313" key="5">
    <source>
        <dbReference type="Proteomes" id="UP000198888"/>
    </source>
</evidence>
<dbReference type="PANTHER" id="PTHR36435">
    <property type="entry name" value="SLR1288 PROTEIN"/>
    <property type="match status" value="1"/>
</dbReference>
<name>A0A1H6URC4_9EURY</name>
<dbReference type="GO" id="GO:0006508">
    <property type="term" value="P:proteolysis"/>
    <property type="evidence" value="ECO:0007669"/>
    <property type="project" value="UniProtKB-KW"/>
</dbReference>
<dbReference type="Pfam" id="PF02517">
    <property type="entry name" value="Rce1-like"/>
    <property type="match status" value="1"/>
</dbReference>
<dbReference type="GO" id="GO:0004175">
    <property type="term" value="F:endopeptidase activity"/>
    <property type="evidence" value="ECO:0007669"/>
    <property type="project" value="UniProtKB-ARBA"/>
</dbReference>
<dbReference type="PANTHER" id="PTHR36435:SF1">
    <property type="entry name" value="CAAX AMINO TERMINAL PROTEASE FAMILY PROTEIN"/>
    <property type="match status" value="1"/>
</dbReference>
<feature type="compositionally biased region" description="Basic and acidic residues" evidence="1">
    <location>
        <begin position="67"/>
        <end position="83"/>
    </location>
</feature>
<keyword evidence="2" id="KW-0472">Membrane</keyword>
<keyword evidence="4" id="KW-0645">Protease</keyword>
<sequence>MADWATFSGAVGIILVLLLVLARASATELDEAALSEPKSTDSPEVTDEVDGGVSDETLFDTETDASDSERDRFDTEEPVHVEGESVDADEAPITQPAESTRTPDAPPLSTPALLANVVFSQGLFGVLLLAMAWYTQVPARAFGLSSETLTVGAVGTGVAVGVVLYGLNEAAGRVARWQGLSTPSTLREALTPETAAGWAILLVVVLPIIAGFEELLFRGALIGVVHAGFGVSPWLLAVGSSVAFALGHGAQGRLGIVVTGLLSLGLAAAFVLTESLVVVIVAHYVVNAAEFVVHEGPEMA</sequence>
<keyword evidence="2" id="KW-1133">Transmembrane helix</keyword>
<dbReference type="Proteomes" id="UP000198888">
    <property type="component" value="Unassembled WGS sequence"/>
</dbReference>
<evidence type="ECO:0000256" key="2">
    <source>
        <dbReference type="SAM" id="Phobius"/>
    </source>
</evidence>
<dbReference type="EMBL" id="FNYR01000011">
    <property type="protein sequence ID" value="SEI90810.1"/>
    <property type="molecule type" value="Genomic_DNA"/>
</dbReference>
<dbReference type="InterPro" id="IPR052710">
    <property type="entry name" value="CAAX_protease"/>
</dbReference>
<dbReference type="GeneID" id="35001399"/>
<feature type="transmembrane region" description="Helical" evidence="2">
    <location>
        <begin position="113"/>
        <end position="134"/>
    </location>
</feature>
<dbReference type="GO" id="GO:0080120">
    <property type="term" value="P:CAAX-box protein maturation"/>
    <property type="evidence" value="ECO:0007669"/>
    <property type="project" value="UniProtKB-ARBA"/>
</dbReference>
<dbReference type="OrthoDB" id="214851at2157"/>
<dbReference type="STRING" id="1073996.SAMN05444271_11164"/>
<evidence type="ECO:0000256" key="1">
    <source>
        <dbReference type="SAM" id="MobiDB-lite"/>
    </source>
</evidence>
<gene>
    <name evidence="4" type="ORF">SAMN05444271_11164</name>
</gene>
<protein>
    <submittedName>
        <fullName evidence="4">Membrane protease YdiL, CAAX protease family</fullName>
    </submittedName>
</protein>
<accession>A0A2H4PZ68</accession>
<reference evidence="4 5" key="1">
    <citation type="submission" date="2016-10" db="EMBL/GenBank/DDBJ databases">
        <authorList>
            <person name="de Groot N.N."/>
        </authorList>
    </citation>
    <scope>NUCLEOTIDE SEQUENCE [LARGE SCALE GENOMIC DNA]</scope>
    <source>
        <strain evidence="4 5">DSM 22187</strain>
    </source>
</reference>
<keyword evidence="2" id="KW-0812">Transmembrane</keyword>
<keyword evidence="5" id="KW-1185">Reference proteome</keyword>
<evidence type="ECO:0000259" key="3">
    <source>
        <dbReference type="Pfam" id="PF02517"/>
    </source>
</evidence>
<feature type="transmembrane region" description="Helical" evidence="2">
    <location>
        <begin position="146"/>
        <end position="167"/>
    </location>
</feature>
<feature type="transmembrane region" description="Helical" evidence="2">
    <location>
        <begin position="224"/>
        <end position="246"/>
    </location>
</feature>
<feature type="region of interest" description="Disordered" evidence="1">
    <location>
        <begin position="30"/>
        <end position="107"/>
    </location>
</feature>
<feature type="transmembrane region" description="Helical" evidence="2">
    <location>
        <begin position="266"/>
        <end position="286"/>
    </location>
</feature>
<dbReference type="InterPro" id="IPR003675">
    <property type="entry name" value="Rce1/LyrA-like_dom"/>
</dbReference>
<dbReference type="AlphaFoldDB" id="A0A1H6URC4"/>